<proteinExistence type="predicted"/>
<evidence type="ECO:0000313" key="2">
    <source>
        <dbReference type="Proteomes" id="UP001142393"/>
    </source>
</evidence>
<sequence>MVQFSFASALFAPNRLMQFLVEPLSLVVTSTATHGPKEASTSLPPSSPLLALNPPAVEFDLPPSALASSVPIPETPKIPSSPTPVTPAPVSSSLDYEWSSLLRVKNHLDALVQNPLRFWNPAEIDFVDELPVQALEVHELSDLVTQNSSNSNFIGHVEWLQSAETMLYSLASCKGLSHSFAVQHELMKRGLQSESKAVRILLLDLNNLTLL</sequence>
<organism evidence="1 2">
    <name type="scientific">Lentinula detonsa</name>
    <dbReference type="NCBI Taxonomy" id="2804962"/>
    <lineage>
        <taxon>Eukaryota</taxon>
        <taxon>Fungi</taxon>
        <taxon>Dikarya</taxon>
        <taxon>Basidiomycota</taxon>
        <taxon>Agaricomycotina</taxon>
        <taxon>Agaricomycetes</taxon>
        <taxon>Agaricomycetidae</taxon>
        <taxon>Agaricales</taxon>
        <taxon>Marasmiineae</taxon>
        <taxon>Omphalotaceae</taxon>
        <taxon>Lentinula</taxon>
    </lineage>
</organism>
<gene>
    <name evidence="1" type="ORF">DFH05DRAFT_1463269</name>
</gene>
<dbReference type="EMBL" id="JANVFU010000015">
    <property type="protein sequence ID" value="KAJ3740101.1"/>
    <property type="molecule type" value="Genomic_DNA"/>
</dbReference>
<keyword evidence="2" id="KW-1185">Reference proteome</keyword>
<accession>A0A9W8NSZ7</accession>
<dbReference type="AlphaFoldDB" id="A0A9W8NSZ7"/>
<reference evidence="1 2" key="1">
    <citation type="journal article" date="2023" name="Proc. Natl. Acad. Sci. U.S.A.">
        <title>A global phylogenomic analysis of the shiitake genus Lentinula.</title>
        <authorList>
            <person name="Sierra-Patev S."/>
            <person name="Min B."/>
            <person name="Naranjo-Ortiz M."/>
            <person name="Looney B."/>
            <person name="Konkel Z."/>
            <person name="Slot J.C."/>
            <person name="Sakamoto Y."/>
            <person name="Steenwyk J.L."/>
            <person name="Rokas A."/>
            <person name="Carro J."/>
            <person name="Camarero S."/>
            <person name="Ferreira P."/>
            <person name="Molpeceres G."/>
            <person name="Ruiz-Duenas F.J."/>
            <person name="Serrano A."/>
            <person name="Henrissat B."/>
            <person name="Drula E."/>
            <person name="Hughes K.W."/>
            <person name="Mata J.L."/>
            <person name="Ishikawa N.K."/>
            <person name="Vargas-Isla R."/>
            <person name="Ushijima S."/>
            <person name="Smith C.A."/>
            <person name="Donoghue J."/>
            <person name="Ahrendt S."/>
            <person name="Andreopoulos W."/>
            <person name="He G."/>
            <person name="LaButti K."/>
            <person name="Lipzen A."/>
            <person name="Ng V."/>
            <person name="Riley R."/>
            <person name="Sandor L."/>
            <person name="Barry K."/>
            <person name="Martinez A.T."/>
            <person name="Xiao Y."/>
            <person name="Gibbons J.G."/>
            <person name="Terashima K."/>
            <person name="Grigoriev I.V."/>
            <person name="Hibbett D."/>
        </authorList>
    </citation>
    <scope>NUCLEOTIDE SEQUENCE [LARGE SCALE GENOMIC DNA]</scope>
    <source>
        <strain evidence="1 2">TFB7810</strain>
    </source>
</reference>
<name>A0A9W8NSZ7_9AGAR</name>
<evidence type="ECO:0000313" key="1">
    <source>
        <dbReference type="EMBL" id="KAJ3740101.1"/>
    </source>
</evidence>
<protein>
    <submittedName>
        <fullName evidence="1">Uncharacterized protein</fullName>
    </submittedName>
</protein>
<comment type="caution">
    <text evidence="1">The sequence shown here is derived from an EMBL/GenBank/DDBJ whole genome shotgun (WGS) entry which is preliminary data.</text>
</comment>
<dbReference type="Proteomes" id="UP001142393">
    <property type="component" value="Unassembled WGS sequence"/>
</dbReference>